<sequence length="136" mass="15414">MRHKIKGRKLNVTSSHRQAMLANMAVALVTHEQIKTTLPKAKELRPYIETLITKAKKADLTVRRSVLSKIKDKKAVAKLINILGTRYKDRPGGYTRIIKAGFRYGDLAPIAYIEFVDRDINAKGNIQQDANEEIKN</sequence>
<dbReference type="Gene3D" id="3.90.1030.10">
    <property type="entry name" value="Ribosomal protein L17"/>
    <property type="match status" value="1"/>
</dbReference>
<evidence type="ECO:0000256" key="1">
    <source>
        <dbReference type="ARBA" id="ARBA00008777"/>
    </source>
</evidence>
<comment type="similarity">
    <text evidence="1 4 5">Belongs to the bacterial ribosomal protein bL17 family.</text>
</comment>
<dbReference type="AlphaFoldDB" id="A0A0C2M035"/>
<gene>
    <name evidence="4" type="primary">rplQ</name>
    <name evidence="6" type="ORF">SB78_02415</name>
</gene>
<dbReference type="EMBL" id="JWSW01000012">
    <property type="protein sequence ID" value="KIJ88982.1"/>
    <property type="molecule type" value="Genomic_DNA"/>
</dbReference>
<dbReference type="GO" id="GO:0003735">
    <property type="term" value="F:structural constituent of ribosome"/>
    <property type="evidence" value="ECO:0007669"/>
    <property type="project" value="InterPro"/>
</dbReference>
<dbReference type="Proteomes" id="UP000031952">
    <property type="component" value="Unassembled WGS sequence"/>
</dbReference>
<keyword evidence="7" id="KW-1185">Reference proteome</keyword>
<comment type="subunit">
    <text evidence="4">Part of the 50S ribosomal subunit. Contacts protein L32.</text>
</comment>
<evidence type="ECO:0000256" key="5">
    <source>
        <dbReference type="RuleBase" id="RU000660"/>
    </source>
</evidence>
<dbReference type="NCBIfam" id="TIGR00059">
    <property type="entry name" value="L17"/>
    <property type="match status" value="1"/>
</dbReference>
<reference evidence="6 7" key="1">
    <citation type="submission" date="2014-12" db="EMBL/GenBank/DDBJ databases">
        <title>Whole genome sequence of Candidatus Rickettsia asemboensis strain NMRCii isolated from cat fleas in west Kenya.</title>
        <authorList>
            <person name="Jima D."/>
            <person name="Luce-Fedrow A."/>
            <person name="Yang Y."/>
            <person name="Maina A.N."/>
            <person name="Snesrud E.C."/>
            <person name="Jarman R.G."/>
            <person name="Richards A.L."/>
            <person name="Hang J."/>
        </authorList>
    </citation>
    <scope>NUCLEOTIDE SEQUENCE [LARGE SCALE GENOMIC DNA]</scope>
    <source>
        <strain evidence="6 7">NMRCii</strain>
    </source>
</reference>
<dbReference type="PANTHER" id="PTHR14413:SF16">
    <property type="entry name" value="LARGE RIBOSOMAL SUBUNIT PROTEIN BL17M"/>
    <property type="match status" value="1"/>
</dbReference>
<evidence type="ECO:0000256" key="4">
    <source>
        <dbReference type="HAMAP-Rule" id="MF_01368"/>
    </source>
</evidence>
<evidence type="ECO:0000313" key="7">
    <source>
        <dbReference type="Proteomes" id="UP000031952"/>
    </source>
</evidence>
<dbReference type="InterPro" id="IPR000456">
    <property type="entry name" value="Ribosomal_bL17"/>
</dbReference>
<accession>A0A0C2M035</accession>
<keyword evidence="2 4" id="KW-0689">Ribosomal protein</keyword>
<protein>
    <recommendedName>
        <fullName evidence="4">Large ribosomal subunit protein bL17</fullName>
    </recommendedName>
</protein>
<evidence type="ECO:0000256" key="3">
    <source>
        <dbReference type="ARBA" id="ARBA00023274"/>
    </source>
</evidence>
<dbReference type="GO" id="GO:0022625">
    <property type="term" value="C:cytosolic large ribosomal subunit"/>
    <property type="evidence" value="ECO:0007669"/>
    <property type="project" value="TreeGrafter"/>
</dbReference>
<dbReference type="InterPro" id="IPR047859">
    <property type="entry name" value="Ribosomal_bL17_CS"/>
</dbReference>
<dbReference type="SUPFAM" id="SSF64263">
    <property type="entry name" value="Prokaryotic ribosomal protein L17"/>
    <property type="match status" value="1"/>
</dbReference>
<evidence type="ECO:0000256" key="2">
    <source>
        <dbReference type="ARBA" id="ARBA00022980"/>
    </source>
</evidence>
<dbReference type="HAMAP" id="MF_01368">
    <property type="entry name" value="Ribosomal_bL17"/>
    <property type="match status" value="1"/>
</dbReference>
<comment type="caution">
    <text evidence="6">The sequence shown here is derived from an EMBL/GenBank/DDBJ whole genome shotgun (WGS) entry which is preliminary data.</text>
</comment>
<dbReference type="FunFam" id="3.90.1030.10:FF:000001">
    <property type="entry name" value="50S ribosomal protein L17"/>
    <property type="match status" value="1"/>
</dbReference>
<dbReference type="PANTHER" id="PTHR14413">
    <property type="entry name" value="RIBOSOMAL PROTEIN L17"/>
    <property type="match status" value="1"/>
</dbReference>
<evidence type="ECO:0000313" key="6">
    <source>
        <dbReference type="EMBL" id="KIJ88982.1"/>
    </source>
</evidence>
<dbReference type="RefSeq" id="WP_041078375.1">
    <property type="nucleotide sequence ID" value="NZ_JWSW01000012.1"/>
</dbReference>
<dbReference type="InterPro" id="IPR036373">
    <property type="entry name" value="Ribosomal_bL17_sf"/>
</dbReference>
<organism evidence="6 7">
    <name type="scientific">Rickettsia asembonensis</name>
    <dbReference type="NCBI Taxonomy" id="1068590"/>
    <lineage>
        <taxon>Bacteria</taxon>
        <taxon>Pseudomonadati</taxon>
        <taxon>Pseudomonadota</taxon>
        <taxon>Alphaproteobacteria</taxon>
        <taxon>Rickettsiales</taxon>
        <taxon>Rickettsiaceae</taxon>
        <taxon>Rickettsieae</taxon>
        <taxon>Rickettsia</taxon>
        <taxon>spotted fever group</taxon>
    </lineage>
</organism>
<keyword evidence="3 4" id="KW-0687">Ribonucleoprotein</keyword>
<dbReference type="Pfam" id="PF01196">
    <property type="entry name" value="Ribosomal_L17"/>
    <property type="match status" value="1"/>
</dbReference>
<dbReference type="GO" id="GO:0006412">
    <property type="term" value="P:translation"/>
    <property type="evidence" value="ECO:0007669"/>
    <property type="project" value="UniProtKB-UniRule"/>
</dbReference>
<proteinExistence type="inferred from homology"/>
<name>A0A0C2M035_9RICK</name>
<dbReference type="PROSITE" id="PS01167">
    <property type="entry name" value="RIBOSOMAL_L17"/>
    <property type="match status" value="1"/>
</dbReference>